<accession>A0A427AX84</accession>
<evidence type="ECO:0000313" key="4">
    <source>
        <dbReference type="EMBL" id="RRT80841.1"/>
    </source>
</evidence>
<feature type="transmembrane region" description="Helical" evidence="3">
    <location>
        <begin position="77"/>
        <end position="103"/>
    </location>
</feature>
<protein>
    <submittedName>
        <fullName evidence="4">Uncharacterized protein</fullName>
    </submittedName>
</protein>
<keyword evidence="3" id="KW-0472">Membrane</keyword>
<evidence type="ECO:0000256" key="2">
    <source>
        <dbReference type="ARBA" id="ARBA00022679"/>
    </source>
</evidence>
<gene>
    <name evidence="4" type="ORF">B296_00012765</name>
</gene>
<dbReference type="PANTHER" id="PTHR43009">
    <property type="entry name" value="HOMOGENTISATE SOLANESYLTRANSFERASE, CHLOROPLASTIC"/>
    <property type="match status" value="1"/>
</dbReference>
<evidence type="ECO:0000256" key="3">
    <source>
        <dbReference type="SAM" id="Phobius"/>
    </source>
</evidence>
<keyword evidence="2" id="KW-0808">Transferase</keyword>
<name>A0A427AX84_ENSVE</name>
<keyword evidence="3" id="KW-1133">Transmembrane helix</keyword>
<comment type="similarity">
    <text evidence="1">Belongs to the UbiA prenyltransferase family.</text>
</comment>
<dbReference type="GO" id="GO:0016740">
    <property type="term" value="F:transferase activity"/>
    <property type="evidence" value="ECO:0007669"/>
    <property type="project" value="UniProtKB-KW"/>
</dbReference>
<feature type="transmembrane region" description="Helical" evidence="3">
    <location>
        <begin position="109"/>
        <end position="138"/>
    </location>
</feature>
<dbReference type="EMBL" id="AMZH03001050">
    <property type="protein sequence ID" value="RRT80841.1"/>
    <property type="molecule type" value="Genomic_DNA"/>
</dbReference>
<reference evidence="4 5" key="1">
    <citation type="journal article" date="2014" name="Agronomy (Basel)">
        <title>A Draft Genome Sequence for Ensete ventricosum, the Drought-Tolerant Tree Against Hunger.</title>
        <authorList>
            <person name="Harrison J."/>
            <person name="Moore K.A."/>
            <person name="Paszkiewicz K."/>
            <person name="Jones T."/>
            <person name="Grant M."/>
            <person name="Ambacheew D."/>
            <person name="Muzemil S."/>
            <person name="Studholme D.J."/>
        </authorList>
    </citation>
    <scope>NUCLEOTIDE SEQUENCE [LARGE SCALE GENOMIC DNA]</scope>
</reference>
<comment type="caution">
    <text evidence="4">The sequence shown here is derived from an EMBL/GenBank/DDBJ whole genome shotgun (WGS) entry which is preliminary data.</text>
</comment>
<evidence type="ECO:0000313" key="5">
    <source>
        <dbReference type="Proteomes" id="UP000287651"/>
    </source>
</evidence>
<evidence type="ECO:0000256" key="1">
    <source>
        <dbReference type="ARBA" id="ARBA00005985"/>
    </source>
</evidence>
<dbReference type="Proteomes" id="UP000287651">
    <property type="component" value="Unassembled WGS sequence"/>
</dbReference>
<feature type="transmembrane region" description="Helical" evidence="3">
    <location>
        <begin position="150"/>
        <end position="172"/>
    </location>
</feature>
<organism evidence="4 5">
    <name type="scientific">Ensete ventricosum</name>
    <name type="common">Abyssinian banana</name>
    <name type="synonym">Musa ensete</name>
    <dbReference type="NCBI Taxonomy" id="4639"/>
    <lineage>
        <taxon>Eukaryota</taxon>
        <taxon>Viridiplantae</taxon>
        <taxon>Streptophyta</taxon>
        <taxon>Embryophyta</taxon>
        <taxon>Tracheophyta</taxon>
        <taxon>Spermatophyta</taxon>
        <taxon>Magnoliopsida</taxon>
        <taxon>Liliopsida</taxon>
        <taxon>Zingiberales</taxon>
        <taxon>Musaceae</taxon>
        <taxon>Ensete</taxon>
    </lineage>
</organism>
<dbReference type="PANTHER" id="PTHR43009:SF6">
    <property type="entry name" value="HOMOGENTISATE PHYTYLTRANSFERASE 1, CHLOROPLASTIC"/>
    <property type="match status" value="1"/>
</dbReference>
<keyword evidence="3" id="KW-0812">Transmembrane</keyword>
<proteinExistence type="inferred from homology"/>
<sequence length="181" mass="20599">MGGWNAATKMKEQRGAKNAALIPSVRTPHDSKLGLITVGDRPSLELYRGSSLLGSRPQWLKKYINCLMKRGDYKIYLILKEIVSMAFDLSVFGWVFWICVYLLEMAYSVAMVIGATSSCIWSKFVTVLGHAVLASILWNRARSLDLMSKAAITSFYMFIWKVNCYLTMLFYAEYLLIPLVR</sequence>
<dbReference type="AlphaFoldDB" id="A0A427AX84"/>